<keyword evidence="1" id="KW-0812">Transmembrane</keyword>
<name>A0A134CKE6_9FIRM</name>
<sequence>MKLFSVPPTPPSNGLLALHVRCDATKPIAISQLAFVTCEKKETLAPMTSYPVLTFHPQTDPPTHFADIWDEKIAPLLQQSWLIIYDIHYYYPLLKINYEFSGRSFIFPSYCCDIKHLAMAYLSTPGNYSFATIAHTLQLSVDLDHPASCAIVCLKSLYWFTRHYPVTIKNLPRHFPTTPRPITAKETSATTKPAYTGMIYFCTFLLIVSYYIYRHIQERPIDWQAYSLSRTIGTPPGSFQKDVIYTITPGTYIIPNEKDIEPFLTAAKENNTEKIRAMAQHKQILIFAFTAHAYILGDITHIHFIPVRILDGDYKNKVGFIPYTQLDAPPP</sequence>
<proteinExistence type="predicted"/>
<dbReference type="RefSeq" id="WP_156439301.1">
    <property type="nucleotide sequence ID" value="NZ_KQ960931.1"/>
</dbReference>
<organism evidence="2 3">
    <name type="scientific">Megasphaera hutchinsoni</name>
    <dbReference type="NCBI Taxonomy" id="1588748"/>
    <lineage>
        <taxon>Bacteria</taxon>
        <taxon>Bacillati</taxon>
        <taxon>Bacillota</taxon>
        <taxon>Negativicutes</taxon>
        <taxon>Veillonellales</taxon>
        <taxon>Veillonellaceae</taxon>
        <taxon>Megasphaera</taxon>
    </lineage>
</organism>
<dbReference type="AlphaFoldDB" id="A0A134CKE6"/>
<reference evidence="3" key="1">
    <citation type="submission" date="2016-01" db="EMBL/GenBank/DDBJ databases">
        <authorList>
            <person name="Mitreva M."/>
            <person name="Pepin K.H."/>
            <person name="Mihindukulasuriya K.A."/>
            <person name="Fulton R."/>
            <person name="Fronick C."/>
            <person name="O'Laughlin M."/>
            <person name="Miner T."/>
            <person name="Herter B."/>
            <person name="Rosa B.A."/>
            <person name="Cordes M."/>
            <person name="Tomlinson C."/>
            <person name="Wollam A."/>
            <person name="Palsikar V.B."/>
            <person name="Mardis E.R."/>
            <person name="Wilson R.K."/>
        </authorList>
    </citation>
    <scope>NUCLEOTIDE SEQUENCE [LARGE SCALE GENOMIC DNA]</scope>
    <source>
        <strain evidence="3">KA00182</strain>
    </source>
</reference>
<evidence type="ECO:0000313" key="2">
    <source>
        <dbReference type="EMBL" id="KXB92607.1"/>
    </source>
</evidence>
<evidence type="ECO:0000313" key="3">
    <source>
        <dbReference type="Proteomes" id="UP000070160"/>
    </source>
</evidence>
<dbReference type="PATRIC" id="fig|1588748.3.peg.390"/>
<comment type="caution">
    <text evidence="2">The sequence shown here is derived from an EMBL/GenBank/DDBJ whole genome shotgun (WGS) entry which is preliminary data.</text>
</comment>
<protein>
    <submittedName>
        <fullName evidence="2">Uncharacterized protein</fullName>
    </submittedName>
</protein>
<feature type="transmembrane region" description="Helical" evidence="1">
    <location>
        <begin position="194"/>
        <end position="213"/>
    </location>
</feature>
<dbReference type="STRING" id="1588748.HMPREF3182_00401"/>
<accession>A0A134CKE6</accession>
<dbReference type="EMBL" id="LSDT01000011">
    <property type="protein sequence ID" value="KXB92607.1"/>
    <property type="molecule type" value="Genomic_DNA"/>
</dbReference>
<keyword evidence="1" id="KW-1133">Transmembrane helix</keyword>
<keyword evidence="1" id="KW-0472">Membrane</keyword>
<gene>
    <name evidence="2" type="ORF">HMPREF3182_00401</name>
</gene>
<feature type="transmembrane region" description="Helical" evidence="1">
    <location>
        <begin position="284"/>
        <end position="305"/>
    </location>
</feature>
<dbReference type="Proteomes" id="UP000070160">
    <property type="component" value="Unassembled WGS sequence"/>
</dbReference>
<evidence type="ECO:0000256" key="1">
    <source>
        <dbReference type="SAM" id="Phobius"/>
    </source>
</evidence>
<keyword evidence="3" id="KW-1185">Reference proteome</keyword>